<dbReference type="GO" id="GO:0031012">
    <property type="term" value="C:extracellular matrix"/>
    <property type="evidence" value="ECO:0007669"/>
    <property type="project" value="InterPro"/>
</dbReference>
<comment type="cofactor">
    <cofactor evidence="7">
        <name>Zn(2+)</name>
        <dbReference type="ChEBI" id="CHEBI:29105"/>
    </cofactor>
    <text evidence="7">Binds 2 Zn(2+) ions per subunit.</text>
</comment>
<feature type="active site" evidence="6">
    <location>
        <position position="155"/>
    </location>
</feature>
<dbReference type="PANTHER" id="PTHR10201:SF323">
    <property type="entry name" value="MATRIX METALLOPROTEINASE-21"/>
    <property type="match status" value="1"/>
</dbReference>
<dbReference type="Pfam" id="PF00413">
    <property type="entry name" value="Peptidase_M10"/>
    <property type="match status" value="1"/>
</dbReference>
<evidence type="ECO:0000256" key="6">
    <source>
        <dbReference type="PIRSR" id="PIRSR621190-1"/>
    </source>
</evidence>
<keyword evidence="7" id="KW-0106">Calcium</keyword>
<feature type="binding site" evidence="7">
    <location>
        <position position="164"/>
    </location>
    <ligand>
        <name>Zn(2+)</name>
        <dbReference type="ChEBI" id="CHEBI:29105"/>
        <label>2</label>
        <note>catalytic</note>
    </ligand>
</feature>
<dbReference type="PRINTS" id="PR00138">
    <property type="entry name" value="MATRIXIN"/>
</dbReference>
<dbReference type="GO" id="GO:0006508">
    <property type="term" value="P:proteolysis"/>
    <property type="evidence" value="ECO:0007669"/>
    <property type="project" value="UniProtKB-KW"/>
</dbReference>
<keyword evidence="11" id="KW-1185">Reference proteome</keyword>
<evidence type="ECO:0000256" key="4">
    <source>
        <dbReference type="ARBA" id="ARBA00022833"/>
    </source>
</evidence>
<feature type="binding site" evidence="7">
    <location>
        <position position="158"/>
    </location>
    <ligand>
        <name>Zn(2+)</name>
        <dbReference type="ChEBI" id="CHEBI:29105"/>
        <label>2</label>
        <note>catalytic</note>
    </ligand>
</feature>
<dbReference type="Proteomes" id="UP000015100">
    <property type="component" value="Unassembled WGS sequence"/>
</dbReference>
<proteinExistence type="predicted"/>
<dbReference type="AlphaFoldDB" id="S8BTL0"/>
<comment type="caution">
    <text evidence="10">The sequence shown here is derived from an EMBL/GenBank/DDBJ whole genome shotgun (WGS) entry which is preliminary data.</text>
</comment>
<keyword evidence="1" id="KW-0645">Protease</keyword>
<dbReference type="HOGENOM" id="CLU_959671_0_0_1"/>
<keyword evidence="3" id="KW-0378">Hydrolase</keyword>
<evidence type="ECO:0000256" key="2">
    <source>
        <dbReference type="ARBA" id="ARBA00022723"/>
    </source>
</evidence>
<evidence type="ECO:0000256" key="8">
    <source>
        <dbReference type="SAM" id="MobiDB-lite"/>
    </source>
</evidence>
<reference evidence="11" key="2">
    <citation type="submission" date="2013-04" db="EMBL/GenBank/DDBJ databases">
        <title>Genomic mechanisms accounting for the adaptation to parasitism in nematode-trapping fungi.</title>
        <authorList>
            <person name="Ahren D.G."/>
        </authorList>
    </citation>
    <scope>NUCLEOTIDE SEQUENCE [LARGE SCALE GENOMIC DNA]</scope>
    <source>
        <strain evidence="11">CBS 200.50</strain>
    </source>
</reference>
<evidence type="ECO:0000256" key="7">
    <source>
        <dbReference type="PIRSR" id="PIRSR621190-2"/>
    </source>
</evidence>
<feature type="binding site" evidence="7">
    <location>
        <position position="172"/>
    </location>
    <ligand>
        <name>Zn(2+)</name>
        <dbReference type="ChEBI" id="CHEBI:29105"/>
        <label>2</label>
        <note>catalytic</note>
    </ligand>
</feature>
<gene>
    <name evidence="10" type="ORF">H072_7674</name>
</gene>
<feature type="domain" description="Peptidase metallopeptidase" evidence="9">
    <location>
        <begin position="34"/>
        <end position="199"/>
    </location>
</feature>
<protein>
    <recommendedName>
        <fullName evidence="9">Peptidase metallopeptidase domain-containing protein</fullName>
    </recommendedName>
</protein>
<feature type="compositionally biased region" description="Polar residues" evidence="8">
    <location>
        <begin position="243"/>
        <end position="253"/>
    </location>
</feature>
<dbReference type="SMART" id="SM00235">
    <property type="entry name" value="ZnMc"/>
    <property type="match status" value="1"/>
</dbReference>
<evidence type="ECO:0000256" key="5">
    <source>
        <dbReference type="ARBA" id="ARBA00023049"/>
    </source>
</evidence>
<dbReference type="GO" id="GO:0030574">
    <property type="term" value="P:collagen catabolic process"/>
    <property type="evidence" value="ECO:0007669"/>
    <property type="project" value="TreeGrafter"/>
</dbReference>
<dbReference type="OrthoDB" id="406838at2759"/>
<feature type="region of interest" description="Disordered" evidence="8">
    <location>
        <begin position="218"/>
        <end position="255"/>
    </location>
</feature>
<dbReference type="Gene3D" id="3.40.390.10">
    <property type="entry name" value="Collagenase (Catalytic Domain)"/>
    <property type="match status" value="1"/>
</dbReference>
<comment type="cofactor">
    <cofactor evidence="7">
        <name>Ca(2+)</name>
        <dbReference type="ChEBI" id="CHEBI:29108"/>
    </cofactor>
    <text evidence="7">Can bind about 5 Ca(2+) ions per subunit.</text>
</comment>
<sequence length="268" mass="30947">MAPQPQPEHVLMCGCGLGSGPGGLHKRQQGLPDATRKWPLGYVFRWRLTGTIPGFNQNTMENIITRGFGQWASISSFRFEKAQGQDVNTHISVLQPNQTDPALPYMGPNQFRYGYGMLGPQGPDGRIYGTFKFNGSRTGPPRWDLTSMYNTFVHEFGHVIGVGHVDPPQALMAWQMYDPSREMRLTDIDITRFRNFYRDPSYFRQNTIIQNPTYRPQQQQQQVQQGFRPQQPGYPNQNYNQNSRQTFNYNGNRPRSEIYRRRIAGYLD</sequence>
<keyword evidence="4 7" id="KW-0862">Zinc</keyword>
<dbReference type="GO" id="GO:0004222">
    <property type="term" value="F:metalloendopeptidase activity"/>
    <property type="evidence" value="ECO:0007669"/>
    <property type="project" value="InterPro"/>
</dbReference>
<feature type="binding site" evidence="7">
    <location>
        <position position="100"/>
    </location>
    <ligand>
        <name>Zn(2+)</name>
        <dbReference type="ChEBI" id="CHEBI:29105"/>
        <label>1</label>
    </ligand>
</feature>
<dbReference type="InterPro" id="IPR001818">
    <property type="entry name" value="Pept_M10_metallopeptidase"/>
</dbReference>
<dbReference type="InterPro" id="IPR006026">
    <property type="entry name" value="Peptidase_Metallo"/>
</dbReference>
<dbReference type="InterPro" id="IPR021190">
    <property type="entry name" value="Pept_M10A"/>
</dbReference>
<evidence type="ECO:0000259" key="9">
    <source>
        <dbReference type="SMART" id="SM00235"/>
    </source>
</evidence>
<organism evidence="10 11">
    <name type="scientific">Dactylellina haptotyla (strain CBS 200.50)</name>
    <name type="common">Nematode-trapping fungus</name>
    <name type="synonym">Monacrosporium haptotylum</name>
    <dbReference type="NCBI Taxonomy" id="1284197"/>
    <lineage>
        <taxon>Eukaryota</taxon>
        <taxon>Fungi</taxon>
        <taxon>Dikarya</taxon>
        <taxon>Ascomycota</taxon>
        <taxon>Pezizomycotina</taxon>
        <taxon>Orbiliomycetes</taxon>
        <taxon>Orbiliales</taxon>
        <taxon>Orbiliaceae</taxon>
        <taxon>Dactylellina</taxon>
    </lineage>
</organism>
<name>S8BTL0_DACHA</name>
<evidence type="ECO:0000256" key="1">
    <source>
        <dbReference type="ARBA" id="ARBA00022670"/>
    </source>
</evidence>
<accession>S8BTL0</accession>
<dbReference type="SUPFAM" id="SSF55486">
    <property type="entry name" value="Metalloproteases ('zincins'), catalytic domain"/>
    <property type="match status" value="1"/>
</dbReference>
<dbReference type="STRING" id="1284197.S8BTL0"/>
<reference evidence="10 11" key="1">
    <citation type="journal article" date="2013" name="PLoS Genet.">
        <title>Genomic mechanisms accounting for the adaptation to parasitism in nematode-trapping fungi.</title>
        <authorList>
            <person name="Meerupati T."/>
            <person name="Andersson K.M."/>
            <person name="Friman E."/>
            <person name="Kumar D."/>
            <person name="Tunlid A."/>
            <person name="Ahren D."/>
        </authorList>
    </citation>
    <scope>NUCLEOTIDE SEQUENCE [LARGE SCALE GENOMIC DNA]</scope>
    <source>
        <strain evidence="10 11">CBS 200.50</strain>
    </source>
</reference>
<keyword evidence="2 7" id="KW-0479">Metal-binding</keyword>
<keyword evidence="5" id="KW-0482">Metalloprotease</keyword>
<feature type="binding site" evidence="7">
    <location>
        <position position="107"/>
    </location>
    <ligand>
        <name>Ca(2+)</name>
        <dbReference type="ChEBI" id="CHEBI:29108"/>
        <label>3</label>
    </ligand>
</feature>
<dbReference type="EMBL" id="AQGS01000539">
    <property type="protein sequence ID" value="EPS38592.1"/>
    <property type="molecule type" value="Genomic_DNA"/>
</dbReference>
<feature type="binding site" evidence="7">
    <location>
        <position position="154"/>
    </location>
    <ligand>
        <name>Zn(2+)</name>
        <dbReference type="ChEBI" id="CHEBI:29105"/>
        <label>2</label>
        <note>catalytic</note>
    </ligand>
</feature>
<evidence type="ECO:0000313" key="10">
    <source>
        <dbReference type="EMBL" id="EPS38592.1"/>
    </source>
</evidence>
<evidence type="ECO:0000256" key="3">
    <source>
        <dbReference type="ARBA" id="ARBA00022801"/>
    </source>
</evidence>
<dbReference type="GO" id="GO:0030198">
    <property type="term" value="P:extracellular matrix organization"/>
    <property type="evidence" value="ECO:0007669"/>
    <property type="project" value="TreeGrafter"/>
</dbReference>
<evidence type="ECO:0000313" key="11">
    <source>
        <dbReference type="Proteomes" id="UP000015100"/>
    </source>
</evidence>
<feature type="compositionally biased region" description="Low complexity" evidence="8">
    <location>
        <begin position="218"/>
        <end position="242"/>
    </location>
</feature>
<dbReference type="InterPro" id="IPR024079">
    <property type="entry name" value="MetalloPept_cat_dom_sf"/>
</dbReference>
<dbReference type="GO" id="GO:0008270">
    <property type="term" value="F:zinc ion binding"/>
    <property type="evidence" value="ECO:0007669"/>
    <property type="project" value="InterPro"/>
</dbReference>
<dbReference type="PANTHER" id="PTHR10201">
    <property type="entry name" value="MATRIX METALLOPROTEINASE"/>
    <property type="match status" value="1"/>
</dbReference>